<evidence type="ECO:0000259" key="1">
    <source>
        <dbReference type="Pfam" id="PF10441"/>
    </source>
</evidence>
<evidence type="ECO:0000313" key="2">
    <source>
        <dbReference type="EMBL" id="KAK0955637.1"/>
    </source>
</evidence>
<dbReference type="InterPro" id="IPR018849">
    <property type="entry name" value="Urb2/Npa2_C"/>
</dbReference>
<dbReference type="EMBL" id="JAUJLE010000462">
    <property type="protein sequence ID" value="KAK0955637.1"/>
    <property type="molecule type" value="Genomic_DNA"/>
</dbReference>
<evidence type="ECO:0000313" key="3">
    <source>
        <dbReference type="Proteomes" id="UP001175353"/>
    </source>
</evidence>
<protein>
    <recommendedName>
        <fullName evidence="1">Nucleolar 27S pre-rRNA processing Urb2/Npa2 C-terminal domain-containing protein</fullName>
    </recommendedName>
</protein>
<dbReference type="PANTHER" id="PTHR15682:SF2">
    <property type="entry name" value="UNHEALTHY RIBOSOME BIOGENESIS PROTEIN 2 HOMOLOG"/>
    <property type="match status" value="1"/>
</dbReference>
<comment type="caution">
    <text evidence="2">The sequence shown here is derived from an EMBL/GenBank/DDBJ whole genome shotgun (WGS) entry which is preliminary data.</text>
</comment>
<feature type="domain" description="Nucleolar 27S pre-rRNA processing Urb2/Npa2 C-terminal" evidence="1">
    <location>
        <begin position="1151"/>
        <end position="1362"/>
    </location>
</feature>
<organism evidence="2 3">
    <name type="scientific">Friedmanniomyces endolithicus</name>
    <dbReference type="NCBI Taxonomy" id="329885"/>
    <lineage>
        <taxon>Eukaryota</taxon>
        <taxon>Fungi</taxon>
        <taxon>Dikarya</taxon>
        <taxon>Ascomycota</taxon>
        <taxon>Pezizomycotina</taxon>
        <taxon>Dothideomycetes</taxon>
        <taxon>Dothideomycetidae</taxon>
        <taxon>Mycosphaerellales</taxon>
        <taxon>Teratosphaeriaceae</taxon>
        <taxon>Friedmanniomyces</taxon>
    </lineage>
</organism>
<dbReference type="Proteomes" id="UP001175353">
    <property type="component" value="Unassembled WGS sequence"/>
</dbReference>
<name>A0AAN6H5P6_9PEZI</name>
<dbReference type="InterPro" id="IPR052609">
    <property type="entry name" value="Ribosome_Biogenesis_Reg"/>
</dbReference>
<accession>A0AAN6H5P6</accession>
<keyword evidence="3" id="KW-1185">Reference proteome</keyword>
<dbReference type="GO" id="GO:0042254">
    <property type="term" value="P:ribosome biogenesis"/>
    <property type="evidence" value="ECO:0007669"/>
    <property type="project" value="TreeGrafter"/>
</dbReference>
<dbReference type="PANTHER" id="PTHR15682">
    <property type="entry name" value="UNHEALTHY RIBOSOME BIOGENESIS PROTEIN 2 HOMOLOG"/>
    <property type="match status" value="1"/>
</dbReference>
<reference evidence="2" key="1">
    <citation type="submission" date="2023-06" db="EMBL/GenBank/DDBJ databases">
        <title>Black Yeasts Isolated from many extreme environments.</title>
        <authorList>
            <person name="Coleine C."/>
            <person name="Stajich J.E."/>
            <person name="Selbmann L."/>
        </authorList>
    </citation>
    <scope>NUCLEOTIDE SEQUENCE</scope>
    <source>
        <strain evidence="2">CCFEE 5200</strain>
    </source>
</reference>
<dbReference type="GO" id="GO:0005730">
    <property type="term" value="C:nucleolus"/>
    <property type="evidence" value="ECO:0007669"/>
    <property type="project" value="TreeGrafter"/>
</dbReference>
<sequence>MFVLFDNDGDIDRKDTNKTGVSTQWIRLTMERPSLERLKELDHLPDLESKLHEARQLCTHSARCDMILRWLLDKLKASAEARNAPGSWNLLVVTLRLLPLERLATLLGTADLIQIVQSTLHDRKVNLELLGAVASCLDVLFELSSDEKGAALQAMLGVDPSKAATFSGTWLKVTLEASPTTGVTSDSIPYALFDPATKVWAYRKQRENENEMFAKHLMVPAAALLAILVDGLNVISAKRKRNDITGDAAGEFRRTLETLLARHVFSPARLSFLDAQEKQRQYSRNGEPRLLPIDLSNRLDSVKSAISSNELAPTALPALLDVALRCAPAINQRQRTKERPWVELVFATLLKCMVVDWKPKDSAQLVDMLAVIGRRAALSKETLLSVVDSYARLPKAGDDSGAGDDIEWGLIAQVVTLDASAFTSTQYATRLCDALSRAEKEAQASRGPSRQLFDIDLSSLRQREVLIPVMQAFAKGRSLSTFIEIWHKQLSHDLDGASVWHQLGHSFSDLVETSLTHQQIPEIVEGLRRSLTSDMTAMEIPANTVLLQAVLAGIRSSDLLDAVHTDVEALFNELATNFDQYDSVVGSRRWHHSWRLLTTALNLWFPAWVAQQTDRVVVMERASSILASEAVTKARGVLSDIHDEERTVQDARMFVLTLVGLLQPYSSEVSPIYQQATKVRSAHQLPESVRAPFLLQVEGLEGTHRELANEYFAERLDELDRTTFGDGPHPLPTSSTLQWQSNMVEAIVDVALAHLRPLDNASMEQNARRASVAVQELLRVPLAALSIDEREHVLNALADTTRPHYGAESAQMRLALMIQLLQEPCLKAAVYSAASLWQQAECASMLKLGKDEESSAAGMIMELLECLAARVVGHLLQYQGRNAAKASLLAITAAAEATIESAAGGHGFVGDLRHLCLVKATFLQFDRHMRPELLQQCMRPEVIESYVGILIRDVETLVEEAKADQEREMVLATVLDALAKLPRRDSVVAGKTQSLMNIVLDVVRQYNTDVPDSREVNSPTDSRKLVLLRCLEFLARGRLVEPADNKTFDDLTHALLDKGLPPKEHAAVLSAFTTACRNTDAGTRIERLQALLPGNEAPSGASLLLLGVVLSTLSSEDFFVESSGDRQTPQLFLHRLLGTITQAEDLTSCRRACECLVLILKSQPFMTNQHAVEATLACMSGLAARRVAHDRVLFLDICRVAQVLLQQYGTRVRDRLHLVVHLLQTLLSCFFRKTKGEDKTHKPLTTRHARAMTRVLQLLCKPPQLRIKPKATDLVDESRKSQAHVGKYVQYVLHHYCSQVLKGVLGEGVREALMPGLWAMIEAMEINNADAVKILSSAMTNSERAVLRTLYDEYKTFGKWRGG</sequence>
<proteinExistence type="predicted"/>
<gene>
    <name evidence="2" type="ORF">LTR91_022765</name>
</gene>
<dbReference type="Pfam" id="PF10441">
    <property type="entry name" value="Urb2"/>
    <property type="match status" value="1"/>
</dbReference>